<sequence length="458" mass="52008">MSAAAAAVQDLLMSHMGFGPRLTYRHLFSSPEFTSLQPKQELLERACSTGCAAVVDDVLLFLSHTLSDAMFHRELRLSSNALALDQWANYLRQQQRINHGSTFVSLQDYPLIALFRGVGRYADMAMEIMQLILNEPNRTLAMDWAAEAGTIFQRTRQPEWLQTQLAHYVHLERLLANTEARDGAIAPHGQTKAGMFDQRSFTQGLNWHKRHFTLEELCVVIRKHEPDKVERSANPFLDKREERVMFTIDMKVTKRHHESSTHAKQLARPYCIEIAQQGRTVLLMDMWSETAQLEWLDALQANITRLGLASVWRTHPRPCVLGMSVAQFVRYCLLYPDGSAPSPSSSKDEALLAWQSPRVRQLSETFDLDPNRLLYLSILYCGETHAWDALQSLTQPGKVKRLFTSQPQSTIGFGAFVDTAIVYKAPRETVELYKALFLKQNKGWTSLQLASSSAAPRT</sequence>
<accession>A0A6G0XI86</accession>
<dbReference type="GO" id="GO:0006886">
    <property type="term" value="P:intracellular protein transport"/>
    <property type="evidence" value="ECO:0007669"/>
    <property type="project" value="TreeGrafter"/>
</dbReference>
<comment type="caution">
    <text evidence="7">The sequence shown here is derived from an EMBL/GenBank/DDBJ whole genome shotgun (WGS) entry which is preliminary data.</text>
</comment>
<dbReference type="GO" id="GO:0005770">
    <property type="term" value="C:late endosome"/>
    <property type="evidence" value="ECO:0007669"/>
    <property type="project" value="UniProtKB-SubCell"/>
</dbReference>
<dbReference type="EMBL" id="VJMJ01000056">
    <property type="protein sequence ID" value="KAF0739951.1"/>
    <property type="molecule type" value="Genomic_DNA"/>
</dbReference>
<evidence type="ECO:0000256" key="2">
    <source>
        <dbReference type="ARBA" id="ARBA00004541"/>
    </source>
</evidence>
<evidence type="ECO:0000256" key="5">
    <source>
        <dbReference type="ARBA" id="ARBA00023329"/>
    </source>
</evidence>
<organism evidence="7 8">
    <name type="scientific">Aphanomyces euteiches</name>
    <dbReference type="NCBI Taxonomy" id="100861"/>
    <lineage>
        <taxon>Eukaryota</taxon>
        <taxon>Sar</taxon>
        <taxon>Stramenopiles</taxon>
        <taxon>Oomycota</taxon>
        <taxon>Saprolegniomycetes</taxon>
        <taxon>Saprolegniales</taxon>
        <taxon>Verrucalvaceae</taxon>
        <taxon>Aphanomyces</taxon>
    </lineage>
</organism>
<protein>
    <recommendedName>
        <fullName evidence="6">PH domain-containing protein</fullName>
    </recommendedName>
</protein>
<evidence type="ECO:0000259" key="6">
    <source>
        <dbReference type="PROSITE" id="PS50003"/>
    </source>
</evidence>
<evidence type="ECO:0000313" key="8">
    <source>
        <dbReference type="Proteomes" id="UP000481153"/>
    </source>
</evidence>
<dbReference type="CDD" id="cd00821">
    <property type="entry name" value="PH"/>
    <property type="match status" value="1"/>
</dbReference>
<evidence type="ECO:0000256" key="4">
    <source>
        <dbReference type="ARBA" id="ARBA00022753"/>
    </source>
</evidence>
<evidence type="ECO:0000256" key="3">
    <source>
        <dbReference type="ARBA" id="ARBA00004603"/>
    </source>
</evidence>
<keyword evidence="4" id="KW-0967">Endosome</keyword>
<keyword evidence="5" id="KW-0968">Cytoplasmic vesicle</keyword>
<dbReference type="Gene3D" id="2.30.29.30">
    <property type="entry name" value="Pleckstrin-homology domain (PH domain)/Phosphotyrosine-binding domain (PTB)"/>
    <property type="match status" value="1"/>
</dbReference>
<dbReference type="AlphaFoldDB" id="A0A6G0XI86"/>
<dbReference type="PANTHER" id="PTHR13364">
    <property type="entry name" value="DEFECTIVE SPERMATOGENESIS PROTEIN 39"/>
    <property type="match status" value="1"/>
</dbReference>
<evidence type="ECO:0000256" key="1">
    <source>
        <dbReference type="ARBA" id="ARBA00004412"/>
    </source>
</evidence>
<keyword evidence="8" id="KW-1185">Reference proteome</keyword>
<feature type="domain" description="PH" evidence="6">
    <location>
        <begin position="189"/>
        <end position="304"/>
    </location>
</feature>
<dbReference type="InterPro" id="IPR040057">
    <property type="entry name" value="Spe-39"/>
</dbReference>
<dbReference type="GO" id="GO:0005769">
    <property type="term" value="C:early endosome"/>
    <property type="evidence" value="ECO:0007669"/>
    <property type="project" value="UniProtKB-SubCell"/>
</dbReference>
<evidence type="ECO:0000313" key="7">
    <source>
        <dbReference type="EMBL" id="KAF0739951.1"/>
    </source>
</evidence>
<gene>
    <name evidence="7" type="ORF">Ae201684_004532</name>
</gene>
<dbReference type="SMART" id="SM00233">
    <property type="entry name" value="PH"/>
    <property type="match status" value="1"/>
</dbReference>
<dbReference type="Proteomes" id="UP000481153">
    <property type="component" value="Unassembled WGS sequence"/>
</dbReference>
<dbReference type="PROSITE" id="PS50003">
    <property type="entry name" value="PH_DOMAIN"/>
    <property type="match status" value="1"/>
</dbReference>
<dbReference type="VEuPathDB" id="FungiDB:AeMF1_007235"/>
<dbReference type="InterPro" id="IPR001849">
    <property type="entry name" value="PH_domain"/>
</dbReference>
<comment type="subcellular location">
    <subcellularLocation>
        <location evidence="2">Cytoplasmic vesicle</location>
    </subcellularLocation>
    <subcellularLocation>
        <location evidence="1">Early endosome</location>
    </subcellularLocation>
    <subcellularLocation>
        <location evidence="3">Late endosome</location>
    </subcellularLocation>
</comment>
<dbReference type="GO" id="GO:0007034">
    <property type="term" value="P:vacuolar transport"/>
    <property type="evidence" value="ECO:0007669"/>
    <property type="project" value="TreeGrafter"/>
</dbReference>
<dbReference type="SUPFAM" id="SSF50729">
    <property type="entry name" value="PH domain-like"/>
    <property type="match status" value="1"/>
</dbReference>
<proteinExistence type="predicted"/>
<reference evidence="7 8" key="1">
    <citation type="submission" date="2019-07" db="EMBL/GenBank/DDBJ databases">
        <title>Genomics analysis of Aphanomyces spp. identifies a new class of oomycete effector associated with host adaptation.</title>
        <authorList>
            <person name="Gaulin E."/>
        </authorList>
    </citation>
    <scope>NUCLEOTIDE SEQUENCE [LARGE SCALE GENOMIC DNA]</scope>
    <source>
        <strain evidence="7 8">ATCC 201684</strain>
    </source>
</reference>
<dbReference type="PANTHER" id="PTHR13364:SF6">
    <property type="entry name" value="SPERMATOGENESIS-DEFECTIVE PROTEIN 39 HOMOLOG"/>
    <property type="match status" value="1"/>
</dbReference>
<name>A0A6G0XI86_9STRA</name>
<dbReference type="InterPro" id="IPR011993">
    <property type="entry name" value="PH-like_dom_sf"/>
</dbReference>